<dbReference type="Pfam" id="PF02179">
    <property type="entry name" value="BAG"/>
    <property type="match status" value="1"/>
</dbReference>
<feature type="domain" description="BAG" evidence="4">
    <location>
        <begin position="174"/>
        <end position="225"/>
    </location>
</feature>
<dbReference type="GO" id="GO:0005829">
    <property type="term" value="C:cytosol"/>
    <property type="evidence" value="ECO:0007669"/>
    <property type="project" value="TreeGrafter"/>
</dbReference>
<keyword evidence="1" id="KW-0143">Chaperone</keyword>
<dbReference type="InterPro" id="IPR029071">
    <property type="entry name" value="Ubiquitin-like_domsf"/>
</dbReference>
<sequence length="235" mass="26036">MSFLDTMQRAFRSHHPSRSEESTTFVVVKWGREKLQITLPTPPSKTTLSTLRAHLAHQTHLPPKSFKIIFAGGIMSEDALSLSTYGIKHGSVLAIVGNGKNAESEVGKVQKEKGRSAGKSKKGGEESESDLVRRIKMKVGDTRDTLGNRVIDFEKASIEGPVLIPESPEHAQYSKEFTVLSEMLLQTLLWLDGIDCPSSYEEARKERKEGVKSVQGWLDRIDSANKTAKERSKSA</sequence>
<dbReference type="GO" id="GO:0005634">
    <property type="term" value="C:nucleus"/>
    <property type="evidence" value="ECO:0007669"/>
    <property type="project" value="TreeGrafter"/>
</dbReference>
<dbReference type="PROSITE" id="PS50053">
    <property type="entry name" value="UBIQUITIN_2"/>
    <property type="match status" value="1"/>
</dbReference>
<organism evidence="5">
    <name type="scientific">Phaffia rhodozyma</name>
    <name type="common">Yeast</name>
    <name type="synonym">Xanthophyllomyces dendrorhous</name>
    <dbReference type="NCBI Taxonomy" id="264483"/>
    <lineage>
        <taxon>Eukaryota</taxon>
        <taxon>Fungi</taxon>
        <taxon>Dikarya</taxon>
        <taxon>Basidiomycota</taxon>
        <taxon>Agaricomycotina</taxon>
        <taxon>Tremellomycetes</taxon>
        <taxon>Cystofilobasidiales</taxon>
        <taxon>Mrakiaceae</taxon>
        <taxon>Phaffia</taxon>
    </lineage>
</organism>
<proteinExistence type="predicted"/>
<evidence type="ECO:0000259" key="3">
    <source>
        <dbReference type="PROSITE" id="PS50053"/>
    </source>
</evidence>
<dbReference type="PANTHER" id="PTHR12329">
    <property type="entry name" value="BCL2-ASSOCIATED ATHANOGENE"/>
    <property type="match status" value="1"/>
</dbReference>
<reference evidence="5" key="1">
    <citation type="submission" date="2014-08" db="EMBL/GenBank/DDBJ databases">
        <authorList>
            <person name="Sharma Rahul"/>
            <person name="Thines Marco"/>
        </authorList>
    </citation>
    <scope>NUCLEOTIDE SEQUENCE</scope>
</reference>
<dbReference type="GO" id="GO:0016020">
    <property type="term" value="C:membrane"/>
    <property type="evidence" value="ECO:0007669"/>
    <property type="project" value="TreeGrafter"/>
</dbReference>
<dbReference type="AlphaFoldDB" id="A0A0F7SHD4"/>
<dbReference type="InterPro" id="IPR036533">
    <property type="entry name" value="BAG_dom_sf"/>
</dbReference>
<dbReference type="GO" id="GO:0000774">
    <property type="term" value="F:adenyl-nucleotide exchange factor activity"/>
    <property type="evidence" value="ECO:0007669"/>
    <property type="project" value="TreeGrafter"/>
</dbReference>
<dbReference type="InterPro" id="IPR039773">
    <property type="entry name" value="BAG_chaperone_regulator"/>
</dbReference>
<dbReference type="Gene3D" id="1.20.58.120">
    <property type="entry name" value="BAG domain"/>
    <property type="match status" value="1"/>
</dbReference>
<evidence type="ECO:0000256" key="1">
    <source>
        <dbReference type="ARBA" id="ARBA00023186"/>
    </source>
</evidence>
<dbReference type="PROSITE" id="PS51035">
    <property type="entry name" value="BAG"/>
    <property type="match status" value="1"/>
</dbReference>
<dbReference type="Gene3D" id="3.10.20.90">
    <property type="entry name" value="Phosphatidylinositol 3-kinase Catalytic Subunit, Chain A, domain 1"/>
    <property type="match status" value="1"/>
</dbReference>
<dbReference type="GO" id="GO:0050821">
    <property type="term" value="P:protein stabilization"/>
    <property type="evidence" value="ECO:0007669"/>
    <property type="project" value="TreeGrafter"/>
</dbReference>
<protein>
    <submittedName>
        <fullName evidence="5">BCL2-associated athanogene-like proteins and related BAG family chaperone regulators</fullName>
    </submittedName>
</protein>
<dbReference type="Pfam" id="PF00240">
    <property type="entry name" value="ubiquitin"/>
    <property type="match status" value="1"/>
</dbReference>
<name>A0A0F7SHD4_PHARH</name>
<evidence type="ECO:0000313" key="5">
    <source>
        <dbReference type="EMBL" id="CDZ98306.1"/>
    </source>
</evidence>
<feature type="region of interest" description="Disordered" evidence="2">
    <location>
        <begin position="104"/>
        <end position="129"/>
    </location>
</feature>
<dbReference type="SUPFAM" id="SSF63491">
    <property type="entry name" value="BAG domain"/>
    <property type="match status" value="1"/>
</dbReference>
<dbReference type="EMBL" id="LN483326">
    <property type="protein sequence ID" value="CDZ98306.1"/>
    <property type="molecule type" value="Genomic_DNA"/>
</dbReference>
<dbReference type="SUPFAM" id="SSF54236">
    <property type="entry name" value="Ubiquitin-like"/>
    <property type="match status" value="1"/>
</dbReference>
<evidence type="ECO:0000259" key="4">
    <source>
        <dbReference type="PROSITE" id="PS51035"/>
    </source>
</evidence>
<feature type="compositionally biased region" description="Basic and acidic residues" evidence="2">
    <location>
        <begin position="104"/>
        <end position="115"/>
    </location>
</feature>
<dbReference type="InterPro" id="IPR003103">
    <property type="entry name" value="BAG_domain"/>
</dbReference>
<accession>A0A0F7SHD4</accession>
<dbReference type="PANTHER" id="PTHR12329:SF16">
    <property type="entry name" value="BAG FAMILY MOLECULAR CHAPERONE REGULATOR 1"/>
    <property type="match status" value="1"/>
</dbReference>
<evidence type="ECO:0000256" key="2">
    <source>
        <dbReference type="SAM" id="MobiDB-lite"/>
    </source>
</evidence>
<dbReference type="GO" id="GO:0051087">
    <property type="term" value="F:protein-folding chaperone binding"/>
    <property type="evidence" value="ECO:0007669"/>
    <property type="project" value="InterPro"/>
</dbReference>
<feature type="domain" description="Ubiquitin-like" evidence="3">
    <location>
        <begin position="45"/>
        <end position="102"/>
    </location>
</feature>
<dbReference type="InterPro" id="IPR000626">
    <property type="entry name" value="Ubiquitin-like_dom"/>
</dbReference>